<organism evidence="2 3">
    <name type="scientific">Schistosoma mekongi</name>
    <name type="common">Parasitic worm</name>
    <dbReference type="NCBI Taxonomy" id="38744"/>
    <lineage>
        <taxon>Eukaryota</taxon>
        <taxon>Metazoa</taxon>
        <taxon>Spiralia</taxon>
        <taxon>Lophotrochozoa</taxon>
        <taxon>Platyhelminthes</taxon>
        <taxon>Trematoda</taxon>
        <taxon>Digenea</taxon>
        <taxon>Strigeidida</taxon>
        <taxon>Schistosomatoidea</taxon>
        <taxon>Schistosomatidae</taxon>
        <taxon>Schistosoma</taxon>
    </lineage>
</organism>
<reference evidence="2" key="1">
    <citation type="submission" date="2022-04" db="EMBL/GenBank/DDBJ databases">
        <authorList>
            <person name="Xu L."/>
            <person name="Lv Z."/>
        </authorList>
    </citation>
    <scope>NUCLEOTIDE SEQUENCE</scope>
    <source>
        <strain evidence="2">LV_2022a</strain>
    </source>
</reference>
<feature type="transmembrane region" description="Helical" evidence="1">
    <location>
        <begin position="54"/>
        <end position="74"/>
    </location>
</feature>
<sequence length="140" mass="15547">MSKEDLVDGTSGRSNIFVFIILTALIAFTIIAIVEDHTLTGVQKKSHALKSFNALYFVALNAFIVAFALNAVIFCTTKLNLMKTTLIIVIAVGCACCIIAVVMYYEHIKYARRPDSSSWLLTAILSSFQLCSFVFMFILF</sequence>
<reference evidence="2" key="2">
    <citation type="journal article" date="2023" name="Infect Dis Poverty">
        <title>Chromosome-scale genome of the human blood fluke Schistosoma mekongi and its implications for public health.</title>
        <authorList>
            <person name="Zhou M."/>
            <person name="Xu L."/>
            <person name="Xu D."/>
            <person name="Chen W."/>
            <person name="Khan J."/>
            <person name="Hu Y."/>
            <person name="Huang H."/>
            <person name="Wei H."/>
            <person name="Zhang Y."/>
            <person name="Chusongsang P."/>
            <person name="Tanasarnprasert K."/>
            <person name="Hu X."/>
            <person name="Limpanont Y."/>
            <person name="Lv Z."/>
        </authorList>
    </citation>
    <scope>NUCLEOTIDE SEQUENCE</scope>
    <source>
        <strain evidence="2">LV_2022a</strain>
    </source>
</reference>
<evidence type="ECO:0000313" key="2">
    <source>
        <dbReference type="EMBL" id="KAK4475652.1"/>
    </source>
</evidence>
<keyword evidence="1" id="KW-0472">Membrane</keyword>
<feature type="transmembrane region" description="Helical" evidence="1">
    <location>
        <begin position="117"/>
        <end position="139"/>
    </location>
</feature>
<accession>A0AAE1ZKQ7</accession>
<proteinExistence type="predicted"/>
<keyword evidence="1" id="KW-1133">Transmembrane helix</keyword>
<keyword evidence="3" id="KW-1185">Reference proteome</keyword>
<gene>
    <name evidence="2" type="ORF">MN116_000922</name>
</gene>
<keyword evidence="1" id="KW-0812">Transmembrane</keyword>
<evidence type="ECO:0008006" key="4">
    <source>
        <dbReference type="Google" id="ProtNLM"/>
    </source>
</evidence>
<evidence type="ECO:0000313" key="3">
    <source>
        <dbReference type="Proteomes" id="UP001292079"/>
    </source>
</evidence>
<dbReference type="EMBL" id="JALJAT010000001">
    <property type="protein sequence ID" value="KAK4475652.1"/>
    <property type="molecule type" value="Genomic_DNA"/>
</dbReference>
<evidence type="ECO:0000256" key="1">
    <source>
        <dbReference type="SAM" id="Phobius"/>
    </source>
</evidence>
<name>A0AAE1ZKQ7_SCHME</name>
<feature type="transmembrane region" description="Helical" evidence="1">
    <location>
        <begin position="16"/>
        <end position="34"/>
    </location>
</feature>
<protein>
    <recommendedName>
        <fullName evidence="4">PGG domain-containing protein</fullName>
    </recommendedName>
</protein>
<feature type="transmembrane region" description="Helical" evidence="1">
    <location>
        <begin position="86"/>
        <end position="105"/>
    </location>
</feature>
<dbReference type="AlphaFoldDB" id="A0AAE1ZKQ7"/>
<comment type="caution">
    <text evidence="2">The sequence shown here is derived from an EMBL/GenBank/DDBJ whole genome shotgun (WGS) entry which is preliminary data.</text>
</comment>
<dbReference type="Proteomes" id="UP001292079">
    <property type="component" value="Unassembled WGS sequence"/>
</dbReference>